<organism evidence="12 13">
    <name type="scientific">Fictibacillus terranigra</name>
    <dbReference type="NCBI Taxonomy" id="3058424"/>
    <lineage>
        <taxon>Bacteria</taxon>
        <taxon>Bacillati</taxon>
        <taxon>Bacillota</taxon>
        <taxon>Bacilli</taxon>
        <taxon>Bacillales</taxon>
        <taxon>Fictibacillaceae</taxon>
        <taxon>Fictibacillus</taxon>
    </lineage>
</organism>
<dbReference type="Gene3D" id="3.90.950.10">
    <property type="match status" value="1"/>
</dbReference>
<accession>A0ABT8E3S5</accession>
<keyword evidence="5 10" id="KW-0460">Magnesium</keyword>
<evidence type="ECO:0000256" key="7">
    <source>
        <dbReference type="ARBA" id="ARBA00023211"/>
    </source>
</evidence>
<comment type="similarity">
    <text evidence="10">Belongs to the YjjX NTPase family.</text>
</comment>
<evidence type="ECO:0000313" key="12">
    <source>
        <dbReference type="EMBL" id="MDN4072563.1"/>
    </source>
</evidence>
<dbReference type="Proteomes" id="UP001168694">
    <property type="component" value="Unassembled WGS sequence"/>
</dbReference>
<evidence type="ECO:0000256" key="1">
    <source>
        <dbReference type="ARBA" id="ARBA00001936"/>
    </source>
</evidence>
<dbReference type="EC" id="3.6.1.73" evidence="10"/>
<comment type="cofactor">
    <cofactor evidence="10">
        <name>Mg(2+)</name>
        <dbReference type="ChEBI" id="CHEBI:18420"/>
    </cofactor>
    <cofactor evidence="10">
        <name>Mn(2+)</name>
        <dbReference type="ChEBI" id="CHEBI:29035"/>
    </cofactor>
    <text evidence="10">Binds 1 divalent metal cation per subunit; can use either Mg(2+) or Mn(2+).</text>
</comment>
<evidence type="ECO:0000256" key="6">
    <source>
        <dbReference type="ARBA" id="ARBA00023080"/>
    </source>
</evidence>
<dbReference type="InterPro" id="IPR026533">
    <property type="entry name" value="NTPase/PRRC1"/>
</dbReference>
<dbReference type="PANTHER" id="PTHR34699:SF2">
    <property type="entry name" value="NON-CANONICAL PURINE NTP PHOSPHATASE_PRRC1 DOMAIN-CONTAINING PROTEIN"/>
    <property type="match status" value="1"/>
</dbReference>
<evidence type="ECO:0000256" key="4">
    <source>
        <dbReference type="ARBA" id="ARBA00022801"/>
    </source>
</evidence>
<dbReference type="NCBIfam" id="NF002850">
    <property type="entry name" value="PRK03114.1"/>
    <property type="match status" value="1"/>
</dbReference>
<dbReference type="EMBL" id="JAUHLN010000001">
    <property type="protein sequence ID" value="MDN4072563.1"/>
    <property type="molecule type" value="Genomic_DNA"/>
</dbReference>
<comment type="caution">
    <text evidence="10">Lacks conserved residue(s) required for the propagation of feature annotation.</text>
</comment>
<comment type="catalytic activity">
    <reaction evidence="8 10">
        <text>ITP + H2O = IDP + phosphate + H(+)</text>
        <dbReference type="Rhea" id="RHEA:28330"/>
        <dbReference type="ChEBI" id="CHEBI:15377"/>
        <dbReference type="ChEBI" id="CHEBI:15378"/>
        <dbReference type="ChEBI" id="CHEBI:43474"/>
        <dbReference type="ChEBI" id="CHEBI:58280"/>
        <dbReference type="ChEBI" id="CHEBI:61402"/>
        <dbReference type="EC" id="3.6.1.73"/>
    </reaction>
</comment>
<comment type="cofactor">
    <cofactor evidence="1">
        <name>Mn(2+)</name>
        <dbReference type="ChEBI" id="CHEBI:29035"/>
    </cofactor>
</comment>
<keyword evidence="7 10" id="KW-0464">Manganese</keyword>
<dbReference type="RefSeq" id="WP_290398668.1">
    <property type="nucleotide sequence ID" value="NZ_JAUHLN010000001.1"/>
</dbReference>
<keyword evidence="3 10" id="KW-0547">Nucleotide-binding</keyword>
<dbReference type="SUPFAM" id="SSF52972">
    <property type="entry name" value="ITPase-like"/>
    <property type="match status" value="1"/>
</dbReference>
<gene>
    <name evidence="12" type="ORF">QYF49_05895</name>
</gene>
<proteinExistence type="inferred from homology"/>
<keyword evidence="6 10" id="KW-0546">Nucleotide metabolism</keyword>
<evidence type="ECO:0000259" key="11">
    <source>
        <dbReference type="Pfam" id="PF01931"/>
    </source>
</evidence>
<evidence type="ECO:0000256" key="2">
    <source>
        <dbReference type="ARBA" id="ARBA00022723"/>
    </source>
</evidence>
<protein>
    <recommendedName>
        <fullName evidence="10">Probable inosine/xanthosine triphosphatase</fullName>
        <shortName evidence="10">ITPase/XTPase</shortName>
        <ecNumber evidence="10">3.6.1.73</ecNumber>
    </recommendedName>
    <alternativeName>
        <fullName evidence="10">Non-canonical purine NTP phosphatase</fullName>
    </alternativeName>
    <alternativeName>
        <fullName evidence="10">Non-standard purine NTP phosphatase</fullName>
    </alternativeName>
    <alternativeName>
        <fullName evidence="10">Nucleoside-triphosphate phosphatase</fullName>
        <shortName evidence="10">NTPase</shortName>
    </alternativeName>
</protein>
<keyword evidence="13" id="KW-1185">Reference proteome</keyword>
<sequence length="166" mass="17819">MKIAVGSFNPAKIKAVENVLNETVQSMDVPSGVSPQPFSDEETKLGAINRAKACITNGADLGFGLEGGVSEAEGTLYLCNWGALADREGKVLVASGAKIPLPKEIAEPVIKGHELGDVMASFTADKHVRTKAGAIGIFTNGMLARDEMFEHIVKMLYGQYNYYQNR</sequence>
<reference evidence="12" key="1">
    <citation type="submission" date="2023-06" db="EMBL/GenBank/DDBJ databases">
        <title>Draft Genome Sequences of Representative Paenibacillus Polymyxa, Bacillus cereus, Fictibacillus sp., and Brevibacillus agri Strains Isolated from Amazonian Dark Earth.</title>
        <authorList>
            <person name="Pellegrinetti T.A."/>
            <person name="Cunha I.C.M."/>
            <person name="Chaves M.G."/>
            <person name="Freitas A.S."/>
            <person name="Silva A.V.R."/>
            <person name="Tsai S.M."/>
            <person name="Mendes L.W."/>
        </authorList>
    </citation>
    <scope>NUCLEOTIDE SEQUENCE</scope>
    <source>
        <strain evidence="12">CENA-BCM004</strain>
    </source>
</reference>
<keyword evidence="2 10" id="KW-0479">Metal-binding</keyword>
<comment type="function">
    <text evidence="10">Phosphatase that hydrolyzes non-canonical purine nucleotides such as XTP and ITP to their respective diphosphate derivatives. Probably excludes non-canonical purines from DNA/RNA precursor pool, thus preventing their incorporation into DNA/RNA and avoiding chromosomal lesions.</text>
</comment>
<comment type="catalytic activity">
    <reaction evidence="9 10">
        <text>XTP + H2O = XDP + phosphate + H(+)</text>
        <dbReference type="Rhea" id="RHEA:28406"/>
        <dbReference type="ChEBI" id="CHEBI:15377"/>
        <dbReference type="ChEBI" id="CHEBI:15378"/>
        <dbReference type="ChEBI" id="CHEBI:43474"/>
        <dbReference type="ChEBI" id="CHEBI:59884"/>
        <dbReference type="ChEBI" id="CHEBI:61314"/>
        <dbReference type="EC" id="3.6.1.73"/>
    </reaction>
</comment>
<evidence type="ECO:0000256" key="5">
    <source>
        <dbReference type="ARBA" id="ARBA00022842"/>
    </source>
</evidence>
<dbReference type="PANTHER" id="PTHR34699">
    <property type="match status" value="1"/>
</dbReference>
<evidence type="ECO:0000256" key="9">
    <source>
        <dbReference type="ARBA" id="ARBA00048781"/>
    </source>
</evidence>
<keyword evidence="4 10" id="KW-0378">Hydrolase</keyword>
<comment type="subunit">
    <text evidence="10">Homodimer.</text>
</comment>
<evidence type="ECO:0000256" key="8">
    <source>
        <dbReference type="ARBA" id="ARBA00048174"/>
    </source>
</evidence>
<evidence type="ECO:0000256" key="10">
    <source>
        <dbReference type="HAMAP-Rule" id="MF_00648"/>
    </source>
</evidence>
<evidence type="ECO:0000313" key="13">
    <source>
        <dbReference type="Proteomes" id="UP001168694"/>
    </source>
</evidence>
<evidence type="ECO:0000256" key="3">
    <source>
        <dbReference type="ARBA" id="ARBA00022741"/>
    </source>
</evidence>
<dbReference type="HAMAP" id="MF_00648">
    <property type="entry name" value="Non_canon_purine_NTPase_YjjX"/>
    <property type="match status" value="1"/>
</dbReference>
<dbReference type="InterPro" id="IPR050299">
    <property type="entry name" value="YjjX_NTPase"/>
</dbReference>
<dbReference type="InterPro" id="IPR002786">
    <property type="entry name" value="Non_canon_purine_NTPase"/>
</dbReference>
<feature type="domain" description="Non-canonical purine NTP phosphatase/PRRC1" evidence="11">
    <location>
        <begin position="6"/>
        <end position="155"/>
    </location>
</feature>
<comment type="caution">
    <text evidence="12">The sequence shown here is derived from an EMBL/GenBank/DDBJ whole genome shotgun (WGS) entry which is preliminary data.</text>
</comment>
<name>A0ABT8E3S5_9BACL</name>
<dbReference type="InterPro" id="IPR029001">
    <property type="entry name" value="ITPase-like_fam"/>
</dbReference>
<dbReference type="Pfam" id="PF01931">
    <property type="entry name" value="NTPase_I-T"/>
    <property type="match status" value="1"/>
</dbReference>